<proteinExistence type="predicted"/>
<dbReference type="Gene3D" id="3.40.50.2000">
    <property type="entry name" value="Glycogen Phosphorylase B"/>
    <property type="match status" value="2"/>
</dbReference>
<evidence type="ECO:0008006" key="4">
    <source>
        <dbReference type="Google" id="ProtNLM"/>
    </source>
</evidence>
<sequence length="440" mass="48506">MRLLLIAYEFPPSPSPQSLRWTYLARELAALGHEVHVLAPDLGGETPGLPALPDSVRVHRTFAGPVRGMLAFIRKRRRRRAATAVHPHMDPPVSADSGTRSAALRPPRNWKQQVSEMVQSAAQRIWFPDVRGEWRFWAERALEPLLDRIAPDLVISSHEPATTLELGLSAQALGFRWAADLGDPVLAGYVAPHWRDRAGRLENEVCDRADLVTVTNAGAAELLRQRHGRCADIGILPQGFDDRSRARATAAPRIFDRDRLELLYTGSFYSFRRADALMRALEAHPALRLSIAAVTVPEAMVSAAKAAPERIRLLGFLPHDAILDLQRHADVLVNIANDDVTQIPGKFYEYLGAGRPILHLGNGDDPVAAMVVRLRRGWTCHNDAEAISERLLALAQEKARGRLEQGLALGPETVGEYGWRQIAGRLEALLLAVAAGAGRR</sequence>
<dbReference type="PANTHER" id="PTHR12526:SF600">
    <property type="entry name" value="GLYCOSYL TRANSFERASE GROUP 1"/>
    <property type="match status" value="1"/>
</dbReference>
<name>A0ABV4HPF4_9GAMM</name>
<evidence type="ECO:0000313" key="3">
    <source>
        <dbReference type="Proteomes" id="UP001566331"/>
    </source>
</evidence>
<dbReference type="RefSeq" id="WP_370562061.1">
    <property type="nucleotide sequence ID" value="NZ_JBFWIB010000001.1"/>
</dbReference>
<dbReference type="Proteomes" id="UP001566331">
    <property type="component" value="Unassembled WGS sequence"/>
</dbReference>
<gene>
    <name evidence="2" type="ORF">AB6713_01590</name>
</gene>
<reference evidence="2 3" key="1">
    <citation type="submission" date="2024-07" db="EMBL/GenBank/DDBJ databases">
        <title>Luteimonas salilacus sp. nov., isolated from the shore soil of Salt Lake in Tibet of China.</title>
        <authorList>
            <person name="Zhang X."/>
            <person name="Li A."/>
        </authorList>
    </citation>
    <scope>NUCLEOTIDE SEQUENCE [LARGE SCALE GENOMIC DNA]</scope>
    <source>
        <strain evidence="2 3">B3-2-R+30</strain>
    </source>
</reference>
<organism evidence="2 3">
    <name type="scientific">Luteimonas salinilitoris</name>
    <dbReference type="NCBI Taxonomy" id="3237697"/>
    <lineage>
        <taxon>Bacteria</taxon>
        <taxon>Pseudomonadati</taxon>
        <taxon>Pseudomonadota</taxon>
        <taxon>Gammaproteobacteria</taxon>
        <taxon>Lysobacterales</taxon>
        <taxon>Lysobacteraceae</taxon>
        <taxon>Luteimonas</taxon>
    </lineage>
</organism>
<accession>A0ABV4HPF4</accession>
<evidence type="ECO:0000313" key="2">
    <source>
        <dbReference type="EMBL" id="MEZ0473314.1"/>
    </source>
</evidence>
<dbReference type="EMBL" id="JBFWIC010000002">
    <property type="protein sequence ID" value="MEZ0473314.1"/>
    <property type="molecule type" value="Genomic_DNA"/>
</dbReference>
<dbReference type="PANTHER" id="PTHR12526">
    <property type="entry name" value="GLYCOSYLTRANSFERASE"/>
    <property type="match status" value="1"/>
</dbReference>
<protein>
    <recommendedName>
        <fullName evidence="4">Glycosyltransferase family 4 protein</fullName>
    </recommendedName>
</protein>
<comment type="caution">
    <text evidence="2">The sequence shown here is derived from an EMBL/GenBank/DDBJ whole genome shotgun (WGS) entry which is preliminary data.</text>
</comment>
<keyword evidence="3" id="KW-1185">Reference proteome</keyword>
<evidence type="ECO:0000256" key="1">
    <source>
        <dbReference type="SAM" id="MobiDB-lite"/>
    </source>
</evidence>
<dbReference type="SUPFAM" id="SSF53756">
    <property type="entry name" value="UDP-Glycosyltransferase/glycogen phosphorylase"/>
    <property type="match status" value="1"/>
</dbReference>
<feature type="region of interest" description="Disordered" evidence="1">
    <location>
        <begin position="83"/>
        <end position="107"/>
    </location>
</feature>